<dbReference type="InterPro" id="IPR025110">
    <property type="entry name" value="AMP-bd_C"/>
</dbReference>
<dbReference type="SUPFAM" id="SSF52777">
    <property type="entry name" value="CoA-dependent acyltransferases"/>
    <property type="match status" value="6"/>
</dbReference>
<keyword evidence="6" id="KW-1185">Reference proteome</keyword>
<dbReference type="RefSeq" id="WP_189500970.1">
    <property type="nucleotide sequence ID" value="NZ_BLLN01000005.1"/>
</dbReference>
<dbReference type="SUPFAM" id="SSF47336">
    <property type="entry name" value="ACP-like"/>
    <property type="match status" value="2"/>
</dbReference>
<dbReference type="InterPro" id="IPR000873">
    <property type="entry name" value="AMP-dep_synth/lig_dom"/>
</dbReference>
<dbReference type="Pfam" id="PF13193">
    <property type="entry name" value="AMP-binding_C"/>
    <property type="match status" value="2"/>
</dbReference>
<comment type="caution">
    <text evidence="5">The sequence shown here is derived from an EMBL/GenBank/DDBJ whole genome shotgun (WGS) entry which is preliminary data.</text>
</comment>
<dbReference type="PANTHER" id="PTHR45527:SF1">
    <property type="entry name" value="FATTY ACID SYNTHASE"/>
    <property type="match status" value="1"/>
</dbReference>
<dbReference type="SUPFAM" id="SSF56801">
    <property type="entry name" value="Acetyl-CoA synthetase-like"/>
    <property type="match status" value="2"/>
</dbReference>
<dbReference type="InterPro" id="IPR029058">
    <property type="entry name" value="AB_hydrolase_fold"/>
</dbReference>
<dbReference type="NCBIfam" id="TIGR01733">
    <property type="entry name" value="AA-adenyl-dom"/>
    <property type="match status" value="2"/>
</dbReference>
<keyword evidence="3" id="KW-0597">Phosphoprotein</keyword>
<dbReference type="Gene3D" id="1.10.1200.10">
    <property type="entry name" value="ACP-like"/>
    <property type="match status" value="1"/>
</dbReference>
<dbReference type="Pfam" id="PF00501">
    <property type="entry name" value="AMP-binding"/>
    <property type="match status" value="2"/>
</dbReference>
<evidence type="ECO:0000259" key="4">
    <source>
        <dbReference type="PROSITE" id="PS50075"/>
    </source>
</evidence>
<dbReference type="Gene3D" id="3.30.300.30">
    <property type="match status" value="2"/>
</dbReference>
<proteinExistence type="predicted"/>
<feature type="domain" description="Carrier" evidence="4">
    <location>
        <begin position="2058"/>
        <end position="2133"/>
    </location>
</feature>
<dbReference type="InterPro" id="IPR045851">
    <property type="entry name" value="AMP-bd_C_sf"/>
</dbReference>
<evidence type="ECO:0000256" key="2">
    <source>
        <dbReference type="ARBA" id="ARBA00022450"/>
    </source>
</evidence>
<accession>A0ABQ1CSD1</accession>
<dbReference type="InterPro" id="IPR020845">
    <property type="entry name" value="AMP-binding_CS"/>
</dbReference>
<comment type="cofactor">
    <cofactor evidence="1">
        <name>pantetheine 4'-phosphate</name>
        <dbReference type="ChEBI" id="CHEBI:47942"/>
    </cofactor>
</comment>
<dbReference type="Gene3D" id="3.40.50.1820">
    <property type="entry name" value="alpha/beta hydrolase"/>
    <property type="match status" value="1"/>
</dbReference>
<organism evidence="5 6">
    <name type="scientific">Streptomyces diastaticus subsp. diastaticus</name>
    <dbReference type="NCBI Taxonomy" id="68040"/>
    <lineage>
        <taxon>Bacteria</taxon>
        <taxon>Bacillati</taxon>
        <taxon>Actinomycetota</taxon>
        <taxon>Actinomycetes</taxon>
        <taxon>Kitasatosporales</taxon>
        <taxon>Streptomycetaceae</taxon>
        <taxon>Streptomyces</taxon>
        <taxon>Streptomyces diastaticus group</taxon>
    </lineage>
</organism>
<dbReference type="InterPro" id="IPR009081">
    <property type="entry name" value="PP-bd_ACP"/>
</dbReference>
<dbReference type="Pfam" id="PF00668">
    <property type="entry name" value="Condensation"/>
    <property type="match status" value="3"/>
</dbReference>
<feature type="domain" description="Carrier" evidence="4">
    <location>
        <begin position="1000"/>
        <end position="1074"/>
    </location>
</feature>
<dbReference type="InterPro" id="IPR023213">
    <property type="entry name" value="CAT-like_dom_sf"/>
</dbReference>
<gene>
    <name evidence="5" type="ORF">Sdia_40080</name>
</gene>
<sequence length="2597" mass="280826">MTAHETTAHDVIRRLDYLGVSLRLEDGRIKFRSTGGDIPPELLAQMKVHRDDLKSLLAARTAPSWPPAASGDSGELTWGQRGLWTSAQLADEAGVHHICGAVRMRGPLDVAALDAALDGVRAAHPSLRTVFPAERGTPRQVVLPHTTVPLAVEDVSVEHRRRRCAELAAVPFALDAEPPLRVRLLRSAPDDHLLFVALHHLIADGESVRILVDDLARRYNGQTPASGGFDMVDYAAWQHAQVRDADHSAARRFWRDRLSDPEAGLLPLPRPATGQGGGVHTVRIDAETTATLRVLAHECRASPFAVLSAAVSVLLAHVSDRRRIVVGTPVAQRDRAGLDRLIGHLVAMVPVRVDLTGRPAFRDLVARVRSAVLAAVDHARLPVEVVRDELGVRPVTRDGGLFNVVVTDVGPAVSAPHFDSLRTSLLDIEHNSAKYDLNFLVQDDGDTLSVGVEFDRRAVADDDAAVLADLLERIVRLAVTDPDRPLAELPVGDGHAWSVGATPRKAPAAPDSLAARLAQAAAQRGEADALRHMGDTLSYRDLDTRTDAVARGLRARGVRGGDVVAVLLPRGIDLVVAMLGVVRAGAAYLVLDEAWPQARVEAVAADAGARLLIDADTLTALADEGADAPKCPPVPLDAVAYVIYTSGSTGSPKGVHVTHRNVLSLLDGTAAEFGFGAHDTWTLFHSCAFDFSVWEVFGSLTTGGTLVVVPSWVTREPEAFARLLERERVTVLNLTPSAFSVLLPVAAERPERVRDIRCVIFGGEAFDHGLAARWYEIADGRLVNMYGITETTVHASWQRIEPEYTAPWQAGDIGGPLPGGALYLLDRDGRPCADRCAGEIHVGGPGVSNGYPGLPRLTAERFVPDPFSPVPGARMYRSGDLGRRRGTSLHYLGRRDGQVQLHGFRIELAEVEKALAAQPGIAAAAAAVADERLVAAVTAVDGQRPQAADVLREARLALPRHMVPATVTVVDALPLTVNGKLDRAAVAALRPAPSDRDTVAPANPVEEVLVEAYREALDVDTISTTDDFFERGGDSMRAIRLVTLAHEQGVHLTVRDVYDKPMLAELAATAGASQDHTPARVRPFGLLPEREATSFPDSVEDAYPMTALQTGMVYHSELAPAAAQYHIMLSYTLRAPMDPALFREVTETVVGVHAVLRTGFDLGHRLAPMQVVHRTIELPLRYENIEHLDAAEQAAYLEELLRDESSRPIDLSAAPLYQFVVVVLSPDSFQLVFTHHHAILDGWSVNLFFEELASRYLDLLEGETARPIPALRSGFADYVALERRALDDPGNQEYWRERTTPHPTYLATERTGPPDMRHHPVPLPHGVVDDLHTVAAEVGVPLKSLLLAVHMRVLAWLSGNRTVVTGLTVACRPEQPDADRVLGLFLNNLPLRTAVRGQTWAELARDVHAAELELMRYRWYPHAAIQQSYGSRPIVDTGFNFTDFHVTHDLVRSGRLEITGITEQESTHYAFGADFTVDMRTGHLRLSLEHDASLVPTATMDLAIRAYRAALLALVARPDASCRAASLLGADAETRLVARGRGTRRPATGHTVHTLFADQVRRNPARHAVETADRAWTYRELALRAEAVAERLVAHGVGTGDAVAVLLHANEDQVAAFLATQHIGAVYVPLNPDDGRLHHAHVLDGASVRAVVSADRFRDGLAWLTDHGTPLLLTEDIPHAPTAAVPVASLPAQAPSYIVYTSGSTGNRKGVVVGQAAIVNRLQWGRDHFDPTEVDWTLMTRSTGFDAAIIEMLEALAAGGTLVALPDNGGRDADLVAAAVRDHRITCLHVAPSLLHALLDSPTCAEDLATLRLIQCAGDVLPRALANRFLETCPVRLVNVYGLTETAIDATACDVAAGGRGDVPIGRPIGNVDLFVLDADLNPVPDGVAGDLYIGGACVAHGYGGEPALTALKFVPDPWSDTPGGRLHRTGDRARWDADGNIEFLGRLDGQLSIGGVRVDPSEIESHARLHAKVAEAAAVDRRHPDGTATLTLFVRPVEGAEVTGQEIRDHLRPRLPRTAVPHRYVVLDAFPVTADGKIDRRALARLKSTGPQSAAIAPRTPLEREVADVWTQVLGPGAFGVDDDFFEVGGSSLTAVRVVNRLRTQDGGTLPLGTFMDAPTIAATARALAQGPGTAPAPNQAQADASGEVRAYPLSKAQHQMWLLESKLPGLALFGMPGAVEVHGPLDVPALEETFAELVRRHEALRTRVAVDDDGRAAQIVEPQVPFAIAYEDLRGRPAPTARCDRLIAKAIREPFDLGTAPLLRATIYRVADDRHVLFLNVHHLVCDGWSLAVLFDEAARIYPNLAAGQGLPELPPAPGSGQLALERQNWLLGDDAASQRAYWLDTLAAPWARLGGKETTRFPRFGEGGVTERLRSASCRLRVPRADTARVTQAAQRHGMTEFMLALSAYAATLRAWSDQDDIRIATMLANRMGRAAEDAVGLFVNTAVLRLHVEENAPLAELVAQSRRVCVEAQQHQELPFEDVFDALNAAYPDRMRVDPLFEAMFVMQEEYREADGIGGVRMTPYRPDGDLFSGSISATTCDLVLNAVPEDGELVLELRYKPATLDRVRARGLLDDIGAALSATAESLLQEAR</sequence>
<dbReference type="EMBL" id="BLLN01000005">
    <property type="protein sequence ID" value="GFH73240.1"/>
    <property type="molecule type" value="Genomic_DNA"/>
</dbReference>
<protein>
    <recommendedName>
        <fullName evidence="4">Carrier domain-containing protein</fullName>
    </recommendedName>
</protein>
<dbReference type="CDD" id="cd05930">
    <property type="entry name" value="A_NRPS"/>
    <property type="match status" value="1"/>
</dbReference>
<dbReference type="Pfam" id="PF00550">
    <property type="entry name" value="PP-binding"/>
    <property type="match status" value="2"/>
</dbReference>
<dbReference type="Gene3D" id="1.10.10.1830">
    <property type="entry name" value="Non-ribosomal peptide synthase, adenylation domain"/>
    <property type="match status" value="1"/>
</dbReference>
<dbReference type="InterPro" id="IPR010071">
    <property type="entry name" value="AA_adenyl_dom"/>
</dbReference>
<dbReference type="InterPro" id="IPR001242">
    <property type="entry name" value="Condensation_dom"/>
</dbReference>
<dbReference type="InterPro" id="IPR006162">
    <property type="entry name" value="Ppantetheine_attach_site"/>
</dbReference>
<dbReference type="Proteomes" id="UP000472710">
    <property type="component" value="Unassembled WGS sequence"/>
</dbReference>
<dbReference type="PROSITE" id="PS00012">
    <property type="entry name" value="PHOSPHOPANTETHEINE"/>
    <property type="match status" value="1"/>
</dbReference>
<keyword evidence="2" id="KW-0596">Phosphopantetheine</keyword>
<evidence type="ECO:0000256" key="1">
    <source>
        <dbReference type="ARBA" id="ARBA00001957"/>
    </source>
</evidence>
<dbReference type="PANTHER" id="PTHR45527">
    <property type="entry name" value="NONRIBOSOMAL PEPTIDE SYNTHETASE"/>
    <property type="match status" value="1"/>
</dbReference>
<reference evidence="5 6" key="1">
    <citation type="submission" date="2020-02" db="EMBL/GenBank/DDBJ databases">
        <title>Whole genome shotgun sequence of Streptomyces diastaticus subsp. diastaticus NBRC 13412.</title>
        <authorList>
            <person name="Ichikawa N."/>
            <person name="Komaki H."/>
            <person name="Tamura T."/>
        </authorList>
    </citation>
    <scope>NUCLEOTIDE SEQUENCE [LARGE SCALE GENOMIC DNA]</scope>
    <source>
        <strain evidence="5 6">NBRC 13412</strain>
    </source>
</reference>
<name>A0ABQ1CSD1_STRDI</name>
<dbReference type="Gene3D" id="3.40.50.12780">
    <property type="entry name" value="N-terminal domain of ligase-like"/>
    <property type="match status" value="2"/>
</dbReference>
<dbReference type="InterPro" id="IPR020806">
    <property type="entry name" value="PKS_PP-bd"/>
</dbReference>
<evidence type="ECO:0000313" key="5">
    <source>
        <dbReference type="EMBL" id="GFH73240.1"/>
    </source>
</evidence>
<dbReference type="SMART" id="SM00823">
    <property type="entry name" value="PKS_PP"/>
    <property type="match status" value="1"/>
</dbReference>
<dbReference type="InterPro" id="IPR044894">
    <property type="entry name" value="TubC_N_sf"/>
</dbReference>
<dbReference type="CDD" id="cd19531">
    <property type="entry name" value="LCL_NRPS-like"/>
    <property type="match status" value="2"/>
</dbReference>
<dbReference type="PROSITE" id="PS50075">
    <property type="entry name" value="CARRIER"/>
    <property type="match status" value="2"/>
</dbReference>
<dbReference type="Gene3D" id="3.30.559.10">
    <property type="entry name" value="Chloramphenicol acetyltransferase-like domain"/>
    <property type="match status" value="3"/>
</dbReference>
<dbReference type="GeneID" id="95073587"/>
<evidence type="ECO:0000256" key="3">
    <source>
        <dbReference type="ARBA" id="ARBA00022553"/>
    </source>
</evidence>
<dbReference type="InterPro" id="IPR036736">
    <property type="entry name" value="ACP-like_sf"/>
</dbReference>
<dbReference type="InterPro" id="IPR042099">
    <property type="entry name" value="ANL_N_sf"/>
</dbReference>
<evidence type="ECO:0000313" key="6">
    <source>
        <dbReference type="Proteomes" id="UP000472710"/>
    </source>
</evidence>
<dbReference type="Gene3D" id="3.30.559.30">
    <property type="entry name" value="Nonribosomal peptide synthetase, condensation domain"/>
    <property type="match status" value="3"/>
</dbReference>
<dbReference type="PROSITE" id="PS00455">
    <property type="entry name" value="AMP_BINDING"/>
    <property type="match status" value="1"/>
</dbReference>